<dbReference type="Proteomes" id="UP000717696">
    <property type="component" value="Unassembled WGS sequence"/>
</dbReference>
<dbReference type="AlphaFoldDB" id="A0A9P9FC91"/>
<feature type="region of interest" description="Disordered" evidence="6">
    <location>
        <begin position="310"/>
        <end position="334"/>
    </location>
</feature>
<feature type="compositionally biased region" description="Acidic residues" evidence="6">
    <location>
        <begin position="120"/>
        <end position="141"/>
    </location>
</feature>
<evidence type="ECO:0000256" key="6">
    <source>
        <dbReference type="SAM" id="MobiDB-lite"/>
    </source>
</evidence>
<proteinExistence type="inferred from homology"/>
<dbReference type="EMBL" id="JAGMUU010000003">
    <property type="protein sequence ID" value="KAH7157902.1"/>
    <property type="molecule type" value="Genomic_DNA"/>
</dbReference>
<reference evidence="8" key="1">
    <citation type="journal article" date="2021" name="Nat. Commun.">
        <title>Genetic determinants of endophytism in the Arabidopsis root mycobiome.</title>
        <authorList>
            <person name="Mesny F."/>
            <person name="Miyauchi S."/>
            <person name="Thiergart T."/>
            <person name="Pickel B."/>
            <person name="Atanasova L."/>
            <person name="Karlsson M."/>
            <person name="Huettel B."/>
            <person name="Barry K.W."/>
            <person name="Haridas S."/>
            <person name="Chen C."/>
            <person name="Bauer D."/>
            <person name="Andreopoulos W."/>
            <person name="Pangilinan J."/>
            <person name="LaButti K."/>
            <person name="Riley R."/>
            <person name="Lipzen A."/>
            <person name="Clum A."/>
            <person name="Drula E."/>
            <person name="Henrissat B."/>
            <person name="Kohler A."/>
            <person name="Grigoriev I.V."/>
            <person name="Martin F.M."/>
            <person name="Hacquard S."/>
        </authorList>
    </citation>
    <scope>NUCLEOTIDE SEQUENCE</scope>
    <source>
        <strain evidence="8">MPI-CAGE-AT-0021</strain>
    </source>
</reference>
<feature type="compositionally biased region" description="Low complexity" evidence="6">
    <location>
        <begin position="85"/>
        <end position="110"/>
    </location>
</feature>
<dbReference type="GO" id="GO:0005634">
    <property type="term" value="C:nucleus"/>
    <property type="evidence" value="ECO:0007669"/>
    <property type="project" value="UniProtKB-SubCell"/>
</dbReference>
<evidence type="ECO:0000313" key="9">
    <source>
        <dbReference type="Proteomes" id="UP000717696"/>
    </source>
</evidence>
<organism evidence="8 9">
    <name type="scientific">Dactylonectria estremocensis</name>
    <dbReference type="NCBI Taxonomy" id="1079267"/>
    <lineage>
        <taxon>Eukaryota</taxon>
        <taxon>Fungi</taxon>
        <taxon>Dikarya</taxon>
        <taxon>Ascomycota</taxon>
        <taxon>Pezizomycotina</taxon>
        <taxon>Sordariomycetes</taxon>
        <taxon>Hypocreomycetidae</taxon>
        <taxon>Hypocreales</taxon>
        <taxon>Nectriaceae</taxon>
        <taxon>Dactylonectria</taxon>
    </lineage>
</organism>
<keyword evidence="5" id="KW-0539">Nucleus</keyword>
<protein>
    <submittedName>
        <fullName evidence="8">Centromere kinetochore component CENP-T-domain-containing protein</fullName>
    </submittedName>
</protein>
<dbReference type="GO" id="GO:0003677">
    <property type="term" value="F:DNA binding"/>
    <property type="evidence" value="ECO:0007669"/>
    <property type="project" value="InterPro"/>
</dbReference>
<dbReference type="GO" id="GO:0000776">
    <property type="term" value="C:kinetochore"/>
    <property type="evidence" value="ECO:0007669"/>
    <property type="project" value="InterPro"/>
</dbReference>
<comment type="subcellular location">
    <subcellularLocation>
        <location evidence="2">Chromosome</location>
    </subcellularLocation>
    <subcellularLocation>
        <location evidence="1">Nucleus</location>
    </subcellularLocation>
</comment>
<gene>
    <name evidence="8" type="ORF">B0J13DRAFT_184025</name>
</gene>
<feature type="region of interest" description="Disordered" evidence="6">
    <location>
        <begin position="489"/>
        <end position="517"/>
    </location>
</feature>
<dbReference type="GO" id="GO:0007059">
    <property type="term" value="P:chromosome segregation"/>
    <property type="evidence" value="ECO:0007669"/>
    <property type="project" value="TreeGrafter"/>
</dbReference>
<evidence type="ECO:0000313" key="8">
    <source>
        <dbReference type="EMBL" id="KAH7157902.1"/>
    </source>
</evidence>
<feature type="compositionally biased region" description="Basic and acidic residues" evidence="6">
    <location>
        <begin position="23"/>
        <end position="34"/>
    </location>
</feature>
<dbReference type="GO" id="GO:0000278">
    <property type="term" value="P:mitotic cell cycle"/>
    <property type="evidence" value="ECO:0007669"/>
    <property type="project" value="TreeGrafter"/>
</dbReference>
<dbReference type="Gene3D" id="1.10.20.10">
    <property type="entry name" value="Histone, subunit A"/>
    <property type="match status" value="1"/>
</dbReference>
<feature type="compositionally biased region" description="Polar residues" evidence="6">
    <location>
        <begin position="1"/>
        <end position="14"/>
    </location>
</feature>
<dbReference type="InterPro" id="IPR035425">
    <property type="entry name" value="CENP-T/H4_C"/>
</dbReference>
<comment type="similarity">
    <text evidence="3">Belongs to the CENP-T/CNN1 family.</text>
</comment>
<dbReference type="GO" id="GO:0046982">
    <property type="term" value="F:protein heterodimerization activity"/>
    <property type="evidence" value="ECO:0007669"/>
    <property type="project" value="InterPro"/>
</dbReference>
<dbReference type="GO" id="GO:0051382">
    <property type="term" value="P:kinetochore assembly"/>
    <property type="evidence" value="ECO:0007669"/>
    <property type="project" value="InterPro"/>
</dbReference>
<dbReference type="CDD" id="cd22920">
    <property type="entry name" value="HFD_CENP-T"/>
    <property type="match status" value="1"/>
</dbReference>
<keyword evidence="4" id="KW-0158">Chromosome</keyword>
<evidence type="ECO:0000259" key="7">
    <source>
        <dbReference type="Pfam" id="PF15511"/>
    </source>
</evidence>
<dbReference type="OrthoDB" id="10071681at2759"/>
<keyword evidence="9" id="KW-1185">Reference proteome</keyword>
<evidence type="ECO:0000256" key="3">
    <source>
        <dbReference type="ARBA" id="ARBA00010137"/>
    </source>
</evidence>
<evidence type="ECO:0000256" key="1">
    <source>
        <dbReference type="ARBA" id="ARBA00004123"/>
    </source>
</evidence>
<dbReference type="Pfam" id="PF15511">
    <property type="entry name" value="CENP-T_C"/>
    <property type="match status" value="1"/>
</dbReference>
<dbReference type="PANTHER" id="PTHR46904:SF1">
    <property type="entry name" value="CENTROMERE PROTEIN T"/>
    <property type="match status" value="1"/>
</dbReference>
<evidence type="ECO:0000256" key="2">
    <source>
        <dbReference type="ARBA" id="ARBA00004286"/>
    </source>
</evidence>
<comment type="caution">
    <text evidence="8">The sequence shown here is derived from an EMBL/GenBank/DDBJ whole genome shotgun (WGS) entry which is preliminary data.</text>
</comment>
<name>A0A9P9FC91_9HYPO</name>
<feature type="region of interest" description="Disordered" evidence="6">
    <location>
        <begin position="1"/>
        <end position="172"/>
    </location>
</feature>
<accession>A0A9P9FC91</accession>
<dbReference type="SUPFAM" id="SSF47113">
    <property type="entry name" value="Histone-fold"/>
    <property type="match status" value="1"/>
</dbReference>
<feature type="domain" description="CENP-T/Histone H4 histone fold" evidence="7">
    <location>
        <begin position="387"/>
        <end position="493"/>
    </location>
</feature>
<evidence type="ECO:0000256" key="4">
    <source>
        <dbReference type="ARBA" id="ARBA00022454"/>
    </source>
</evidence>
<dbReference type="PANTHER" id="PTHR46904">
    <property type="entry name" value="CENTROMERE PROTEIN T"/>
    <property type="match status" value="1"/>
</dbReference>
<sequence>MDNTTPTAKTPSRTPSRRPVHTPLDRSAPRELRNSLRRTPGSVGQRNNAPTPHAKAARRALNQRRTAIFTPGKNRRRSLMQQRETPLGLLRTLGKLLAPASQSVSSSSSSPDEKSRIEPIQEDQDDDELTYDDDDDDDDDEPINRPELTLPIDISDDADSDEDLRPPRLSGIEDENFTVGSIELPRRFDQTGSRLSRSSFGSARVSDAFNQLSDDIGQMSDFFPGLLEDIQAQAGEDDSALERFDADQTHPLTIGRESDFGLEIPDGVGEQTTFLMSEPAADIAPTSPIIEHSVAEAMGAEEQAGANGDVALADSDSDMGGVGFEEGGFDFDAGGVDDHSSIIEDEPTRAEPESFRVEPEPFRTTEAIAKAKASLKTRKKKKRISRHGIEYPALPPSFVKRVAQTALQSSGLSNQRISPDTLEALTQASEWFFEQLGDDLGAYADHAKRKTIEESDVVTLMKRQRQVGSRSTIFSLAQRHLPRELLQELRMPVPQPAKRRRAKRARDVGEEDVTEVT</sequence>
<dbReference type="InterPro" id="IPR028255">
    <property type="entry name" value="CENP-T"/>
</dbReference>
<evidence type="ECO:0000256" key="5">
    <source>
        <dbReference type="ARBA" id="ARBA00023242"/>
    </source>
</evidence>
<dbReference type="InterPro" id="IPR009072">
    <property type="entry name" value="Histone-fold"/>
</dbReference>